<feature type="compositionally biased region" description="Polar residues" evidence="16">
    <location>
        <begin position="255"/>
        <end position="278"/>
    </location>
</feature>
<dbReference type="SMART" id="SM00220">
    <property type="entry name" value="S_TKc"/>
    <property type="match status" value="1"/>
</dbReference>
<feature type="compositionally biased region" description="Low complexity" evidence="16">
    <location>
        <begin position="358"/>
        <end position="371"/>
    </location>
</feature>
<evidence type="ECO:0000256" key="3">
    <source>
        <dbReference type="ARBA" id="ARBA00012513"/>
    </source>
</evidence>
<dbReference type="InterPro" id="IPR000719">
    <property type="entry name" value="Prot_kinase_dom"/>
</dbReference>
<dbReference type="GO" id="GO:0005524">
    <property type="term" value="F:ATP binding"/>
    <property type="evidence" value="ECO:0007669"/>
    <property type="project" value="UniProtKB-UniRule"/>
</dbReference>
<dbReference type="GO" id="GO:0046872">
    <property type="term" value="F:metal ion binding"/>
    <property type="evidence" value="ECO:0007669"/>
    <property type="project" value="UniProtKB-KW"/>
</dbReference>
<keyword evidence="8" id="KW-0479">Metal-binding</keyword>
<dbReference type="GO" id="GO:0035329">
    <property type="term" value="P:hippo signaling"/>
    <property type="evidence" value="ECO:0007669"/>
    <property type="project" value="TreeGrafter"/>
</dbReference>
<dbReference type="PROSITE" id="PS00107">
    <property type="entry name" value="PROTEIN_KINASE_ATP"/>
    <property type="match status" value="1"/>
</dbReference>
<dbReference type="GO" id="GO:0004674">
    <property type="term" value="F:protein serine/threonine kinase activity"/>
    <property type="evidence" value="ECO:0007669"/>
    <property type="project" value="UniProtKB-KW"/>
</dbReference>
<proteinExistence type="predicted"/>
<evidence type="ECO:0000256" key="13">
    <source>
        <dbReference type="ARBA" id="ARBA00047899"/>
    </source>
</evidence>
<dbReference type="PANTHER" id="PTHR24356:SF418">
    <property type="entry name" value="SERINE_THREONINE-PROTEIN KINASE WARTS"/>
    <property type="match status" value="1"/>
</dbReference>
<evidence type="ECO:0000256" key="11">
    <source>
        <dbReference type="ARBA" id="ARBA00022840"/>
    </source>
</evidence>
<protein>
    <recommendedName>
        <fullName evidence="3">non-specific serine/threonine protein kinase</fullName>
        <ecNumber evidence="3">2.7.11.1</ecNumber>
    </recommendedName>
</protein>
<keyword evidence="4" id="KW-0963">Cytoplasm</keyword>
<dbReference type="FunFam" id="3.30.200.20:FF:000391">
    <property type="entry name" value="Large tumor suppressor kinase 1"/>
    <property type="match status" value="1"/>
</dbReference>
<feature type="compositionally biased region" description="Low complexity" evidence="16">
    <location>
        <begin position="388"/>
        <end position="400"/>
    </location>
</feature>
<evidence type="ECO:0000256" key="6">
    <source>
        <dbReference type="ARBA" id="ARBA00022553"/>
    </source>
</evidence>
<feature type="compositionally biased region" description="Acidic residues" evidence="16">
    <location>
        <begin position="918"/>
        <end position="936"/>
    </location>
</feature>
<dbReference type="Gene3D" id="3.30.200.20">
    <property type="entry name" value="Phosphorylase Kinase, domain 1"/>
    <property type="match status" value="1"/>
</dbReference>
<sequence>MNPSCCKLQLSNSATCPDSLSGMQNEMGSPVDNYSEFATGVFTSPVIPLPHLHTHPMIISSNVMAHHNVVPNFCGNSSNASSPGCPGTFSASCYAGFYGKTDSPLSSSMPPPHTVGLVPLQLSCANGMEVSCQTYSGTAEVPMYGLTHSLSAQDAISFMCQSVSPASNRQSPRFGLHLTPNHISSIGKSSQPFNTTNTNSTGVLVCSGTMGPVGFTKRPTHLQPSSLNHGTNNESSAPIPSPLPRRPLVPNNLSWTTPESYQSNALQRTSPMAASPSANMEDKVSPARSARTQTRSSRALNNENSKQDGVTRNSFRKLSPADLRPKPLPAGRVHTSQSTSLQQIASHSVTSCQTTVASPKPETPLKTTTSLLPPPLPPRSNSRHQFGSSTSSRVTSSTDVTSHEVAGSSESDSAARPGGPSTTGSKKDSTGLPFSVVPLTSSTIKKNKQQTSQNATIEPISISPVTDESLLTCINISPNVGDKNGDAIIRRSPSPVWKTQTTPKQGGLKPHPAIALHQRAAPVTDITPPSNTDRINSQRSPLPDQTVLKTATAKSQENKTQTKCAPDATEELVGTKSKKSADQVVAAPTTKPCHTQLTPYHSGFPGVKPVNPAVYRRFMEQRMADVGRIHRERQERRMRLENEMIKVGLDENARAQMRCLLRKKESNHMRMQRAKMDQSMFHRIKHLGVGAFGKVWLVRKKDNGQLYAMKLLNKRDVVERRQLAHVQAERDILAEADNEWVVKLFFSFQDYSALYLVMEYIPGSLQFIYLCHVTTSHGGDMMSLLIKKGIFEEPLARFYVAELTLALESVHLMGFVHRDIKPDNILITRDGHIKLTDFGLCTGFRWTHSSKYWDLDFSISSSSPRSMRNQQNDDNTPALPGDGTDEDKEEVEDEKEKISTFGDDGKAAGGEKTQQVEDVAECDEDDEAADTSEIDVSDEKSESIGKLLRVKDLRQAGLCNRSQHGTVQVKQKTLERRRNSFANRRCAQSLVGTPNYIAPEILRRQGKSMK</sequence>
<keyword evidence="19" id="KW-1185">Reference proteome</keyword>
<name>A0A8E0VLU4_9TREM</name>
<dbReference type="InterPro" id="IPR050236">
    <property type="entry name" value="Ser_Thr_kinase_AGC"/>
</dbReference>
<evidence type="ECO:0000313" key="19">
    <source>
        <dbReference type="Proteomes" id="UP000728185"/>
    </source>
</evidence>
<feature type="compositionally biased region" description="Polar residues" evidence="16">
    <location>
        <begin position="222"/>
        <end position="234"/>
    </location>
</feature>
<keyword evidence="6" id="KW-0597">Phosphoprotein</keyword>
<evidence type="ECO:0000256" key="1">
    <source>
        <dbReference type="ARBA" id="ARBA00001946"/>
    </source>
</evidence>
<organism evidence="18 19">
    <name type="scientific">Fasciolopsis buskii</name>
    <dbReference type="NCBI Taxonomy" id="27845"/>
    <lineage>
        <taxon>Eukaryota</taxon>
        <taxon>Metazoa</taxon>
        <taxon>Spiralia</taxon>
        <taxon>Lophotrochozoa</taxon>
        <taxon>Platyhelminthes</taxon>
        <taxon>Trematoda</taxon>
        <taxon>Digenea</taxon>
        <taxon>Plagiorchiida</taxon>
        <taxon>Echinostomata</taxon>
        <taxon>Echinostomatoidea</taxon>
        <taxon>Fasciolidae</taxon>
        <taxon>Fasciolopsis</taxon>
    </lineage>
</organism>
<dbReference type="SUPFAM" id="SSF56112">
    <property type="entry name" value="Protein kinase-like (PK-like)"/>
    <property type="match status" value="1"/>
</dbReference>
<comment type="catalytic activity">
    <reaction evidence="13">
        <text>L-threonyl-[protein] + ATP = O-phospho-L-threonyl-[protein] + ADP + H(+)</text>
        <dbReference type="Rhea" id="RHEA:46608"/>
        <dbReference type="Rhea" id="RHEA-COMP:11060"/>
        <dbReference type="Rhea" id="RHEA-COMP:11605"/>
        <dbReference type="ChEBI" id="CHEBI:15378"/>
        <dbReference type="ChEBI" id="CHEBI:30013"/>
        <dbReference type="ChEBI" id="CHEBI:30616"/>
        <dbReference type="ChEBI" id="CHEBI:61977"/>
        <dbReference type="ChEBI" id="CHEBI:456216"/>
        <dbReference type="EC" id="2.7.11.1"/>
    </reaction>
</comment>
<dbReference type="AlphaFoldDB" id="A0A8E0VLU4"/>
<evidence type="ECO:0000256" key="2">
    <source>
        <dbReference type="ARBA" id="ARBA00004496"/>
    </source>
</evidence>
<dbReference type="CDD" id="cd21774">
    <property type="entry name" value="MobB_LATS"/>
    <property type="match status" value="1"/>
</dbReference>
<dbReference type="EMBL" id="LUCM01003367">
    <property type="protein sequence ID" value="KAA0195909.1"/>
    <property type="molecule type" value="Genomic_DNA"/>
</dbReference>
<dbReference type="InterPro" id="IPR011009">
    <property type="entry name" value="Kinase-like_dom_sf"/>
</dbReference>
<dbReference type="PROSITE" id="PS00108">
    <property type="entry name" value="PROTEIN_KINASE_ST"/>
    <property type="match status" value="1"/>
</dbReference>
<feature type="compositionally biased region" description="Basic and acidic residues" evidence="16">
    <location>
        <begin position="894"/>
        <end position="906"/>
    </location>
</feature>
<accession>A0A8E0VLU4</accession>
<dbReference type="InterPro" id="IPR008271">
    <property type="entry name" value="Ser/Thr_kinase_AS"/>
</dbReference>
<evidence type="ECO:0000256" key="10">
    <source>
        <dbReference type="ARBA" id="ARBA00022777"/>
    </source>
</evidence>
<comment type="cofactor">
    <cofactor evidence="1">
        <name>Mg(2+)</name>
        <dbReference type="ChEBI" id="CHEBI:18420"/>
    </cofactor>
</comment>
<evidence type="ECO:0000256" key="5">
    <source>
        <dbReference type="ARBA" id="ARBA00022527"/>
    </source>
</evidence>
<dbReference type="GO" id="GO:0007010">
    <property type="term" value="P:cytoskeleton organization"/>
    <property type="evidence" value="ECO:0007669"/>
    <property type="project" value="UniProtKB-ARBA"/>
</dbReference>
<evidence type="ECO:0000256" key="8">
    <source>
        <dbReference type="ARBA" id="ARBA00022723"/>
    </source>
</evidence>
<feature type="domain" description="Protein kinase" evidence="17">
    <location>
        <begin position="681"/>
        <end position="1010"/>
    </location>
</feature>
<dbReference type="OrthoDB" id="3638488at2759"/>
<dbReference type="GO" id="GO:0005737">
    <property type="term" value="C:cytoplasm"/>
    <property type="evidence" value="ECO:0007669"/>
    <property type="project" value="UniProtKB-SubCell"/>
</dbReference>
<keyword evidence="11 15" id="KW-0067">ATP-binding</keyword>
<evidence type="ECO:0000256" key="7">
    <source>
        <dbReference type="ARBA" id="ARBA00022679"/>
    </source>
</evidence>
<dbReference type="FunFam" id="1.10.510.10:FF:000024">
    <property type="entry name" value="Probable serine/threonine-protein kinase cot-1"/>
    <property type="match status" value="1"/>
</dbReference>
<dbReference type="GO" id="GO:0000082">
    <property type="term" value="P:G1/S transition of mitotic cell cycle"/>
    <property type="evidence" value="ECO:0007669"/>
    <property type="project" value="TreeGrafter"/>
</dbReference>
<feature type="compositionally biased region" description="Acidic residues" evidence="16">
    <location>
        <begin position="883"/>
        <end position="893"/>
    </location>
</feature>
<evidence type="ECO:0000259" key="17">
    <source>
        <dbReference type="PROSITE" id="PS50011"/>
    </source>
</evidence>
<evidence type="ECO:0000256" key="12">
    <source>
        <dbReference type="ARBA" id="ARBA00022842"/>
    </source>
</evidence>
<gene>
    <name evidence="18" type="ORF">FBUS_05897</name>
</gene>
<feature type="compositionally biased region" description="Polar residues" evidence="16">
    <location>
        <begin position="300"/>
        <end position="313"/>
    </location>
</feature>
<keyword evidence="12" id="KW-0460">Magnesium</keyword>
<keyword evidence="5" id="KW-0723">Serine/threonine-protein kinase</keyword>
<feature type="compositionally biased region" description="Polar residues" evidence="16">
    <location>
        <begin position="334"/>
        <end position="357"/>
    </location>
</feature>
<evidence type="ECO:0000256" key="14">
    <source>
        <dbReference type="ARBA" id="ARBA00048679"/>
    </source>
</evidence>
<dbReference type="InterPro" id="IPR017441">
    <property type="entry name" value="Protein_kinase_ATP_BS"/>
</dbReference>
<comment type="caution">
    <text evidence="18">The sequence shown here is derived from an EMBL/GenBank/DDBJ whole genome shotgun (WGS) entry which is preliminary data.</text>
</comment>
<evidence type="ECO:0000256" key="16">
    <source>
        <dbReference type="SAM" id="MobiDB-lite"/>
    </source>
</evidence>
<dbReference type="Pfam" id="PF00069">
    <property type="entry name" value="Pkinase"/>
    <property type="match status" value="1"/>
</dbReference>
<feature type="region of interest" description="Disordered" evidence="16">
    <location>
        <begin position="862"/>
        <end position="940"/>
    </location>
</feature>
<feature type="region of interest" description="Disordered" evidence="16">
    <location>
        <begin position="215"/>
        <end position="434"/>
    </location>
</feature>
<dbReference type="Gene3D" id="1.10.510.10">
    <property type="entry name" value="Transferase(Phosphotransferase) domain 1"/>
    <property type="match status" value="1"/>
</dbReference>
<feature type="compositionally biased region" description="Low complexity" evidence="16">
    <location>
        <begin position="286"/>
        <end position="299"/>
    </location>
</feature>
<keyword evidence="7" id="KW-0808">Transferase</keyword>
<evidence type="ECO:0000256" key="4">
    <source>
        <dbReference type="ARBA" id="ARBA00022490"/>
    </source>
</evidence>
<feature type="binding site" evidence="15">
    <location>
        <position position="710"/>
    </location>
    <ligand>
        <name>ATP</name>
        <dbReference type="ChEBI" id="CHEBI:30616"/>
    </ligand>
</feature>
<evidence type="ECO:0000313" key="18">
    <source>
        <dbReference type="EMBL" id="KAA0195909.1"/>
    </source>
</evidence>
<reference evidence="18" key="1">
    <citation type="submission" date="2019-05" db="EMBL/GenBank/DDBJ databases">
        <title>Annotation for the trematode Fasciolopsis buski.</title>
        <authorList>
            <person name="Choi Y.-J."/>
        </authorList>
    </citation>
    <scope>NUCLEOTIDE SEQUENCE</scope>
    <source>
        <strain evidence="18">HT</strain>
        <tissue evidence="18">Whole worm</tissue>
    </source>
</reference>
<dbReference type="EC" id="2.7.11.1" evidence="3"/>
<keyword evidence="10" id="KW-0418">Kinase</keyword>
<dbReference type="GO" id="GO:0046620">
    <property type="term" value="P:regulation of organ growth"/>
    <property type="evidence" value="ECO:0007669"/>
    <property type="project" value="TreeGrafter"/>
</dbReference>
<dbReference type="Proteomes" id="UP000728185">
    <property type="component" value="Unassembled WGS sequence"/>
</dbReference>
<dbReference type="PROSITE" id="PS50011">
    <property type="entry name" value="PROTEIN_KINASE_DOM"/>
    <property type="match status" value="1"/>
</dbReference>
<evidence type="ECO:0000256" key="9">
    <source>
        <dbReference type="ARBA" id="ARBA00022741"/>
    </source>
</evidence>
<keyword evidence="9 15" id="KW-0547">Nucleotide-binding</keyword>
<comment type="subcellular location">
    <subcellularLocation>
        <location evidence="2">Cytoplasm</location>
    </subcellularLocation>
</comment>
<dbReference type="GO" id="GO:0043065">
    <property type="term" value="P:positive regulation of apoptotic process"/>
    <property type="evidence" value="ECO:0007669"/>
    <property type="project" value="TreeGrafter"/>
</dbReference>
<dbReference type="PANTHER" id="PTHR24356">
    <property type="entry name" value="SERINE/THREONINE-PROTEIN KINASE"/>
    <property type="match status" value="1"/>
</dbReference>
<dbReference type="GO" id="GO:0071944">
    <property type="term" value="C:cell periphery"/>
    <property type="evidence" value="ECO:0007669"/>
    <property type="project" value="UniProtKB-ARBA"/>
</dbReference>
<comment type="catalytic activity">
    <reaction evidence="14">
        <text>L-seryl-[protein] + ATP = O-phospho-L-seryl-[protein] + ADP + H(+)</text>
        <dbReference type="Rhea" id="RHEA:17989"/>
        <dbReference type="Rhea" id="RHEA-COMP:9863"/>
        <dbReference type="Rhea" id="RHEA-COMP:11604"/>
        <dbReference type="ChEBI" id="CHEBI:15378"/>
        <dbReference type="ChEBI" id="CHEBI:29999"/>
        <dbReference type="ChEBI" id="CHEBI:30616"/>
        <dbReference type="ChEBI" id="CHEBI:83421"/>
        <dbReference type="ChEBI" id="CHEBI:456216"/>
        <dbReference type="EC" id="2.7.11.1"/>
    </reaction>
</comment>
<dbReference type="GO" id="GO:1900181">
    <property type="term" value="P:negative regulation of protein localization to nucleus"/>
    <property type="evidence" value="ECO:0007669"/>
    <property type="project" value="UniProtKB-ARBA"/>
</dbReference>
<evidence type="ECO:0000256" key="15">
    <source>
        <dbReference type="PROSITE-ProRule" id="PRU10141"/>
    </source>
</evidence>